<organism evidence="2 3">
    <name type="scientific">Brassica campestris</name>
    <name type="common">Field mustard</name>
    <dbReference type="NCBI Taxonomy" id="3711"/>
    <lineage>
        <taxon>Eukaryota</taxon>
        <taxon>Viridiplantae</taxon>
        <taxon>Streptophyta</taxon>
        <taxon>Embryophyta</taxon>
        <taxon>Tracheophyta</taxon>
        <taxon>Spermatophyta</taxon>
        <taxon>Magnoliopsida</taxon>
        <taxon>eudicotyledons</taxon>
        <taxon>Gunneridae</taxon>
        <taxon>Pentapetalae</taxon>
        <taxon>rosids</taxon>
        <taxon>malvids</taxon>
        <taxon>Brassicales</taxon>
        <taxon>Brassicaceae</taxon>
        <taxon>Brassiceae</taxon>
        <taxon>Brassica</taxon>
    </lineage>
</organism>
<sequence>MSLKGDTYWLAGDKSFYIVNTALLSVVKDETLSVLHINDRSCVMRLWVTNKIDEEDAKDLSWRSDLVLEMDSAKFNLSVENFLLDEENTVAVCCTKFTSDRTMVYIVGEDMYKKVYEDTRDASPINWPVILTYVPSLVCLH</sequence>
<reference evidence="2 3" key="1">
    <citation type="submission" date="2018-06" db="EMBL/GenBank/DDBJ databases">
        <title>WGS assembly of Brassica rapa FPsc.</title>
        <authorList>
            <person name="Bowman J."/>
            <person name="Kohchi T."/>
            <person name="Yamato K."/>
            <person name="Jenkins J."/>
            <person name="Shu S."/>
            <person name="Ishizaki K."/>
            <person name="Yamaoka S."/>
            <person name="Nishihama R."/>
            <person name="Nakamura Y."/>
            <person name="Berger F."/>
            <person name="Adam C."/>
            <person name="Aki S."/>
            <person name="Althoff F."/>
            <person name="Araki T."/>
            <person name="Arteaga-Vazquez M."/>
            <person name="Balasubrmanian S."/>
            <person name="Bauer D."/>
            <person name="Boehm C."/>
            <person name="Briginshaw L."/>
            <person name="Caballero-Perez J."/>
            <person name="Catarino B."/>
            <person name="Chen F."/>
            <person name="Chiyoda S."/>
            <person name="Chovatia M."/>
            <person name="Davies K."/>
            <person name="Delmans M."/>
            <person name="Demura T."/>
            <person name="Dierschke T."/>
            <person name="Dolan L."/>
            <person name="Dorantes-Acosta A."/>
            <person name="Eklund D."/>
            <person name="Florent S."/>
            <person name="Flores-Sandoval E."/>
            <person name="Fujiyama A."/>
            <person name="Fukuzawa H."/>
            <person name="Galik B."/>
            <person name="Grimanelli D."/>
            <person name="Grimwood J."/>
            <person name="Grossniklaus U."/>
            <person name="Hamada T."/>
            <person name="Haseloff J."/>
            <person name="Hetherington A."/>
            <person name="Higo A."/>
            <person name="Hirakawa Y."/>
            <person name="Hundley H."/>
            <person name="Ikeda Y."/>
            <person name="Inoue K."/>
            <person name="Inoue S."/>
            <person name="Ishida S."/>
            <person name="Jia Q."/>
            <person name="Kakita M."/>
            <person name="Kanazawa T."/>
            <person name="Kawai Y."/>
            <person name="Kawashima T."/>
            <person name="Kennedy M."/>
            <person name="Kinose K."/>
            <person name="Kinoshita T."/>
            <person name="Kohara Y."/>
            <person name="Koide E."/>
            <person name="Komatsu K."/>
            <person name="Kopischke S."/>
            <person name="Kubo M."/>
            <person name="Kyozuka J."/>
            <person name="Lagercrantz U."/>
            <person name="Lin S."/>
            <person name="Lindquist E."/>
            <person name="Lipzen A."/>
            <person name="Lu C."/>
            <person name="Luna E."/>
            <person name="Martienssen R."/>
            <person name="Minamino N."/>
            <person name="Mizutani M."/>
            <person name="Mizutani M."/>
            <person name="Mochizuki N."/>
            <person name="Monte I."/>
            <person name="Mosher R."/>
            <person name="Nagasaki H."/>
            <person name="Nakagami H."/>
            <person name="Naramoto S."/>
            <person name="Nishitani K."/>
            <person name="Ohtani M."/>
            <person name="Okamoto T."/>
            <person name="Okumura M."/>
            <person name="Phillips J."/>
            <person name="Pollak B."/>
            <person name="Reinders A."/>
            <person name="Roevekamp M."/>
            <person name="Sano R."/>
            <person name="Sawa S."/>
            <person name="Schmid M."/>
            <person name="Shirakawa M."/>
            <person name="Solano R."/>
            <person name="Spunde A."/>
            <person name="Suetsugu N."/>
            <person name="Sugano S."/>
            <person name="Sugiyama A."/>
            <person name="Sun R."/>
            <person name="Suzuki Y."/>
            <person name="Takenaka M."/>
            <person name="Takezawa D."/>
            <person name="Tomogane H."/>
            <person name="Tsuzuki M."/>
            <person name="Ueda T."/>
            <person name="Umeda M."/>
            <person name="Ward J."/>
            <person name="Watanabe Y."/>
            <person name="Yazaki K."/>
            <person name="Yokoyama R."/>
            <person name="Yoshitake Y."/>
            <person name="Yotsui I."/>
            <person name="Zachgo S."/>
            <person name="Schmutz J."/>
        </authorList>
    </citation>
    <scope>NUCLEOTIDE SEQUENCE [LARGE SCALE GENOMIC DNA]</scope>
    <source>
        <strain evidence="3">cv. B-3</strain>
    </source>
</reference>
<protein>
    <recommendedName>
        <fullName evidence="1">F-box associated beta-propeller type 1 domain-containing protein</fullName>
    </recommendedName>
</protein>
<dbReference type="EMBL" id="CM010632">
    <property type="protein sequence ID" value="RID62497.1"/>
    <property type="molecule type" value="Genomic_DNA"/>
</dbReference>
<dbReference type="AlphaFoldDB" id="A0A397ZA32"/>
<evidence type="ECO:0000313" key="3">
    <source>
        <dbReference type="Proteomes" id="UP000264353"/>
    </source>
</evidence>
<gene>
    <name evidence="2" type="ORF">BRARA_E01566</name>
</gene>
<proteinExistence type="predicted"/>
<dbReference type="Proteomes" id="UP000264353">
    <property type="component" value="Chromosome A5"/>
</dbReference>
<dbReference type="InterPro" id="IPR006527">
    <property type="entry name" value="F-box-assoc_dom_typ1"/>
</dbReference>
<accession>A0A397ZA32</accession>
<dbReference type="Pfam" id="PF07734">
    <property type="entry name" value="FBA_1"/>
    <property type="match status" value="1"/>
</dbReference>
<feature type="domain" description="F-box associated beta-propeller type 1" evidence="1">
    <location>
        <begin position="20"/>
        <end position="138"/>
    </location>
</feature>
<evidence type="ECO:0000259" key="1">
    <source>
        <dbReference type="Pfam" id="PF07734"/>
    </source>
</evidence>
<name>A0A397ZA32_BRACM</name>
<evidence type="ECO:0000313" key="2">
    <source>
        <dbReference type="EMBL" id="RID62497.1"/>
    </source>
</evidence>